<evidence type="ECO:0000313" key="5">
    <source>
        <dbReference type="Proteomes" id="UP000186108"/>
    </source>
</evidence>
<dbReference type="RefSeq" id="WP_065490850.1">
    <property type="nucleotide sequence ID" value="NZ_CP009111.1"/>
</dbReference>
<dbReference type="EMBL" id="CP009111">
    <property type="protein sequence ID" value="ANS27969.1"/>
    <property type="molecule type" value="Genomic_DNA"/>
</dbReference>
<evidence type="ECO:0000259" key="3">
    <source>
        <dbReference type="Pfam" id="PF23359"/>
    </source>
</evidence>
<dbReference type="Proteomes" id="UP000186108">
    <property type="component" value="Chromosome"/>
</dbReference>
<evidence type="ECO:0000256" key="2">
    <source>
        <dbReference type="SAM" id="MobiDB-lite"/>
    </source>
</evidence>
<dbReference type="GO" id="GO:0016746">
    <property type="term" value="F:acyltransferase activity"/>
    <property type="evidence" value="ECO:0007669"/>
    <property type="project" value="InterPro"/>
</dbReference>
<dbReference type="AlphaFoldDB" id="A0A1B1K5U8"/>
<feature type="domain" description="Lsr2 DNA-binding" evidence="3">
    <location>
        <begin position="186"/>
        <end position="221"/>
    </location>
</feature>
<dbReference type="GO" id="GO:0003677">
    <property type="term" value="F:DNA binding"/>
    <property type="evidence" value="ECO:0007669"/>
    <property type="project" value="UniProtKB-KW"/>
</dbReference>
<organism evidence="4 5">
    <name type="scientific">Rhodococcus opacus</name>
    <name type="common">Nocardia opaca</name>
    <dbReference type="NCBI Taxonomy" id="37919"/>
    <lineage>
        <taxon>Bacteria</taxon>
        <taxon>Bacillati</taxon>
        <taxon>Actinomycetota</taxon>
        <taxon>Actinomycetes</taxon>
        <taxon>Mycobacteriales</taxon>
        <taxon>Nocardiaceae</taxon>
        <taxon>Rhodococcus</taxon>
    </lineage>
</organism>
<feature type="domain" description="Lsr2 DNA-binding" evidence="3">
    <location>
        <begin position="273"/>
        <end position="308"/>
    </location>
</feature>
<dbReference type="Pfam" id="PF23359">
    <property type="entry name" value="Lsr2_DNA-bd"/>
    <property type="match status" value="5"/>
</dbReference>
<feature type="domain" description="Lsr2 DNA-binding" evidence="3">
    <location>
        <begin position="380"/>
        <end position="415"/>
    </location>
</feature>
<dbReference type="PATRIC" id="fig|37919.13.peg.3393"/>
<gene>
    <name evidence="4" type="ORF">R1CP_16405</name>
</gene>
<feature type="domain" description="Lsr2 DNA-binding" evidence="3">
    <location>
        <begin position="99"/>
        <end position="134"/>
    </location>
</feature>
<feature type="region of interest" description="Disordered" evidence="2">
    <location>
        <begin position="136"/>
        <end position="194"/>
    </location>
</feature>
<protein>
    <submittedName>
        <fullName evidence="4">Histone H1-like protein HC2</fullName>
    </submittedName>
</protein>
<name>A0A1B1K5U8_RHOOP</name>
<sequence>MAVSPRNSEGSAKKSSREIREWAIGAGREVSSRGRIPAELEQAFHDAQAKKVQTKSAPVKKAAAKKTVATRAAAEKTAVKKPAAAKAPVTRTAVNKAPARKTSREIREWAIGEGREVSSRGRIPAELEQAFHDAQAKKVQTKSAPVKKAAAKKTVATRAAAEKTAVKKPAAAKAPVTRTAVNKAPARKSSREIREWAIGEGREVSSRGRIPAELEQAFHDAQAKKVQTKSAPVKKAAAKKTVATKAAAEKTAVKKPAAAKAPVKREVVSTAPAKKSSREIREWAIGEGREVSSRGRIPAELEQAFHDAQAKKVQAKTAPAKKAAVKKIVAKNAPARKTAVKKAAVTKVPAKTTTPGKTPARRVAAKTTAAEKTAVKMVSAKKSSREIREWAIGEGREVSPRGRISAEIEQAFRDAQAQMPVAVG</sequence>
<feature type="compositionally biased region" description="Low complexity" evidence="2">
    <location>
        <begin position="79"/>
        <end position="94"/>
    </location>
</feature>
<feature type="domain" description="Lsr2 DNA-binding" evidence="3">
    <location>
        <begin position="12"/>
        <end position="47"/>
    </location>
</feature>
<feature type="compositionally biased region" description="Low complexity" evidence="2">
    <location>
        <begin position="365"/>
        <end position="376"/>
    </location>
</feature>
<feature type="region of interest" description="Disordered" evidence="2">
    <location>
        <begin position="256"/>
        <end position="277"/>
    </location>
</feature>
<evidence type="ECO:0000256" key="1">
    <source>
        <dbReference type="ARBA" id="ARBA00023125"/>
    </source>
</evidence>
<reference evidence="4 5" key="1">
    <citation type="submission" date="2014-07" db="EMBL/GenBank/DDBJ databases">
        <authorList>
            <person name="Zhang J.E."/>
            <person name="Yang H."/>
            <person name="Guo J."/>
            <person name="Deng Z."/>
            <person name="Luo H."/>
            <person name="Luo M."/>
            <person name="Zhao B."/>
        </authorList>
    </citation>
    <scope>NUCLEOTIDE SEQUENCE [LARGE SCALE GENOMIC DNA]</scope>
    <source>
        <strain evidence="4 5">1CP</strain>
    </source>
</reference>
<feature type="compositionally biased region" description="Low complexity" evidence="2">
    <location>
        <begin position="166"/>
        <end position="181"/>
    </location>
</feature>
<feature type="compositionally biased region" description="Low complexity" evidence="2">
    <location>
        <begin position="141"/>
        <end position="159"/>
    </location>
</feature>
<feature type="region of interest" description="Disordered" evidence="2">
    <location>
        <begin position="74"/>
        <end position="102"/>
    </location>
</feature>
<feature type="region of interest" description="Disordered" evidence="2">
    <location>
        <begin position="340"/>
        <end position="377"/>
    </location>
</feature>
<dbReference type="InterPro" id="IPR036625">
    <property type="entry name" value="E3-bd_dom_sf"/>
</dbReference>
<evidence type="ECO:0000313" key="4">
    <source>
        <dbReference type="EMBL" id="ANS27969.1"/>
    </source>
</evidence>
<dbReference type="Gene3D" id="4.10.320.10">
    <property type="entry name" value="E3-binding domain"/>
    <property type="match status" value="5"/>
</dbReference>
<keyword evidence="1" id="KW-0238">DNA-binding</keyword>
<feature type="compositionally biased region" description="Low complexity" evidence="2">
    <location>
        <begin position="340"/>
        <end position="358"/>
    </location>
</feature>
<accession>A0A1B1K5U8</accession>
<dbReference type="InterPro" id="IPR055370">
    <property type="entry name" value="Lsr2_DNA-bd"/>
</dbReference>
<proteinExistence type="predicted"/>